<dbReference type="AlphaFoldDB" id="A0A125MF54"/>
<gene>
    <name evidence="1" type="ORF">AA415_02672</name>
</gene>
<reference evidence="1 2" key="1">
    <citation type="journal article" date="2016" name="BMC Genomics">
        <title>Type VI secretion systems of human gut Bacteroidales segregate into three genetic architectures, two of which are contained on mobile genetic elements.</title>
        <authorList>
            <person name="Coyne M.J."/>
            <person name="Roelofs K.G."/>
            <person name="Comstock L.E."/>
        </authorList>
    </citation>
    <scope>NUCLEOTIDE SEQUENCE [LARGE SCALE GENOMIC DNA]</scope>
    <source>
        <strain evidence="1 2">CL09T03C01</strain>
    </source>
</reference>
<comment type="caution">
    <text evidence="1">The sequence shown here is derived from an EMBL/GenBank/DDBJ whole genome shotgun (WGS) entry which is preliminary data.</text>
</comment>
<proteinExistence type="predicted"/>
<evidence type="ECO:0000313" key="1">
    <source>
        <dbReference type="EMBL" id="KWR52994.1"/>
    </source>
</evidence>
<organism evidence="1 2">
    <name type="scientific">Bacteroides stercoris</name>
    <dbReference type="NCBI Taxonomy" id="46506"/>
    <lineage>
        <taxon>Bacteria</taxon>
        <taxon>Pseudomonadati</taxon>
        <taxon>Bacteroidota</taxon>
        <taxon>Bacteroidia</taxon>
        <taxon>Bacteroidales</taxon>
        <taxon>Bacteroidaceae</taxon>
        <taxon>Bacteroides</taxon>
    </lineage>
</organism>
<protein>
    <submittedName>
        <fullName evidence="1">Uncharacterized protein</fullName>
    </submittedName>
</protein>
<accession>A0A125MF54</accession>
<dbReference type="RefSeq" id="WP_165593229.1">
    <property type="nucleotide sequence ID" value="NZ_JADMRQ010000021.1"/>
</dbReference>
<dbReference type="PATRIC" id="fig|46506.5.peg.2866"/>
<dbReference type="STRING" id="46506.AA415_02672"/>
<keyword evidence="2" id="KW-1185">Reference proteome</keyword>
<evidence type="ECO:0000313" key="2">
    <source>
        <dbReference type="Proteomes" id="UP000056419"/>
    </source>
</evidence>
<dbReference type="Proteomes" id="UP000056419">
    <property type="component" value="Unassembled WGS sequence"/>
</dbReference>
<sequence length="55" mass="6512">MAVYIKPIPTLTGKVAEKFEKIARENEKKRGTVDFSREVEMTKRILEKSNLRRFK</sequence>
<dbReference type="EMBL" id="LRGC01000016">
    <property type="protein sequence ID" value="KWR52994.1"/>
    <property type="molecule type" value="Genomic_DNA"/>
</dbReference>
<name>A0A125MF54_BACSE</name>